<gene>
    <name evidence="2" type="ORF">DK846_08290</name>
</gene>
<keyword evidence="2" id="KW-0378">Hydrolase</keyword>
<dbReference type="Proteomes" id="UP000245657">
    <property type="component" value="Unassembled WGS sequence"/>
</dbReference>
<dbReference type="RefSeq" id="WP_109968474.1">
    <property type="nucleotide sequence ID" value="NZ_CP176093.1"/>
</dbReference>
<comment type="caution">
    <text evidence="2">The sequence shown here is derived from an EMBL/GenBank/DDBJ whole genome shotgun (WGS) entry which is preliminary data.</text>
</comment>
<protein>
    <submittedName>
        <fullName evidence="2">HD family phosphohydrolase</fullName>
    </submittedName>
</protein>
<accession>A0A2V2MUY5</accession>
<feature type="domain" description="HD" evidence="1">
    <location>
        <begin position="19"/>
        <end position="110"/>
    </location>
</feature>
<evidence type="ECO:0000259" key="1">
    <source>
        <dbReference type="Pfam" id="PF01966"/>
    </source>
</evidence>
<dbReference type="GO" id="GO:0016787">
    <property type="term" value="F:hydrolase activity"/>
    <property type="evidence" value="ECO:0007669"/>
    <property type="project" value="UniProtKB-KW"/>
</dbReference>
<dbReference type="Gene3D" id="1.10.3210.10">
    <property type="entry name" value="Hypothetical protein af1432"/>
    <property type="match status" value="1"/>
</dbReference>
<evidence type="ECO:0000313" key="3">
    <source>
        <dbReference type="Proteomes" id="UP000245657"/>
    </source>
</evidence>
<dbReference type="EMBL" id="QGMY01000007">
    <property type="protein sequence ID" value="PWR71984.1"/>
    <property type="molecule type" value="Genomic_DNA"/>
</dbReference>
<dbReference type="InterPro" id="IPR006674">
    <property type="entry name" value="HD_domain"/>
</dbReference>
<dbReference type="SUPFAM" id="SSF109604">
    <property type="entry name" value="HD-domain/PDEase-like"/>
    <property type="match status" value="1"/>
</dbReference>
<dbReference type="InterPro" id="IPR003607">
    <property type="entry name" value="HD/PDEase_dom"/>
</dbReference>
<dbReference type="OrthoDB" id="75363at2157"/>
<evidence type="ECO:0000313" key="2">
    <source>
        <dbReference type="EMBL" id="PWR71984.1"/>
    </source>
</evidence>
<reference evidence="2 3" key="1">
    <citation type="submission" date="2018-05" db="EMBL/GenBank/DDBJ databases">
        <title>Draft genome of Methanospirillum lacunae Ki8-1.</title>
        <authorList>
            <person name="Dueholm M.S."/>
            <person name="Nielsen P.H."/>
            <person name="Bakmann L.F."/>
            <person name="Otzen D.E."/>
        </authorList>
    </citation>
    <scope>NUCLEOTIDE SEQUENCE [LARGE SCALE GENOMIC DNA]</scope>
    <source>
        <strain evidence="2 3">Ki8-1</strain>
    </source>
</reference>
<proteinExistence type="predicted"/>
<sequence length="160" mass="18527">MITSIMADMVRYFDGDVRRINHALKVHSFAQIIASESEIEDSKKILINIAAILHDIGIKEAERKYNSSSGKHQEIEGPPIARQILSPYHLDPDHIERICFLIGNHHTYRAIDDIDFQILVEADFLVNFFEDSMSNESVWKIKENYFKTQSGTRLLTEMYL</sequence>
<keyword evidence="3" id="KW-1185">Reference proteome</keyword>
<dbReference type="Pfam" id="PF01966">
    <property type="entry name" value="HD"/>
    <property type="match status" value="1"/>
</dbReference>
<name>A0A2V2MUY5_9EURY</name>
<organism evidence="2 3">
    <name type="scientific">Methanospirillum lacunae</name>
    <dbReference type="NCBI Taxonomy" id="668570"/>
    <lineage>
        <taxon>Archaea</taxon>
        <taxon>Methanobacteriati</taxon>
        <taxon>Methanobacteriota</taxon>
        <taxon>Stenosarchaea group</taxon>
        <taxon>Methanomicrobia</taxon>
        <taxon>Methanomicrobiales</taxon>
        <taxon>Methanospirillaceae</taxon>
        <taxon>Methanospirillum</taxon>
    </lineage>
</organism>
<dbReference type="CDD" id="cd00077">
    <property type="entry name" value="HDc"/>
    <property type="match status" value="1"/>
</dbReference>
<dbReference type="GeneID" id="97548157"/>
<dbReference type="AlphaFoldDB" id="A0A2V2MUY5"/>